<feature type="binding site" evidence="6">
    <location>
        <position position="550"/>
    </location>
    <ligand>
        <name>CoA</name>
        <dbReference type="ChEBI" id="CHEBI:57287"/>
    </ligand>
</feature>
<proteinExistence type="inferred from homology"/>
<dbReference type="GO" id="GO:0046872">
    <property type="term" value="F:metal ion binding"/>
    <property type="evidence" value="ECO:0007669"/>
    <property type="project" value="UniProtKB-KW"/>
</dbReference>
<dbReference type="InterPro" id="IPR011904">
    <property type="entry name" value="Ac_CoA_lig"/>
</dbReference>
<dbReference type="PROSITE" id="PS00455">
    <property type="entry name" value="AMP_BINDING"/>
    <property type="match status" value="1"/>
</dbReference>
<feature type="region of interest" description="Disordered" evidence="7">
    <location>
        <begin position="1"/>
        <end position="31"/>
    </location>
</feature>
<comment type="function">
    <text evidence="6">Catalyzes the conversion of acetate into acetyl-CoA (AcCoA), an essential intermediate at the junction of anabolic and catabolic pathways. AcsA undergoes a two-step reaction. In the first half reaction, AcsA combines acetate with ATP to form acetyl-adenylate (AcAMP) intermediate. In the second half reaction, it can then transfer the acetyl group from AcAMP to the sulfhydryl group of CoA, forming the product AcCoA.</text>
</comment>
<comment type="similarity">
    <text evidence="1 6">Belongs to the ATP-dependent AMP-binding enzyme family.</text>
</comment>
<dbReference type="Pfam" id="PF16177">
    <property type="entry name" value="ACAS_N"/>
    <property type="match status" value="1"/>
</dbReference>
<feature type="binding site" evidence="6">
    <location>
        <position position="564"/>
    </location>
    <ligand>
        <name>Mg(2+)</name>
        <dbReference type="ChEBI" id="CHEBI:18420"/>
    </ligand>
</feature>
<feature type="domain" description="Acetyl-coenzyme A synthetase N-terminal" evidence="10">
    <location>
        <begin position="54"/>
        <end position="107"/>
    </location>
</feature>
<feature type="binding site" evidence="6">
    <location>
        <position position="569"/>
    </location>
    <ligand>
        <name>Mg(2+)</name>
        <dbReference type="ChEBI" id="CHEBI:18420"/>
    </ligand>
</feature>
<feature type="modified residue" description="N6-acetyllysine" evidence="6">
    <location>
        <position position="643"/>
    </location>
</feature>
<dbReference type="GO" id="GO:0005524">
    <property type="term" value="F:ATP binding"/>
    <property type="evidence" value="ECO:0007669"/>
    <property type="project" value="UniProtKB-KW"/>
</dbReference>
<protein>
    <recommendedName>
        <fullName evidence="6">Acetyl-coenzyme A synthetase</fullName>
        <shortName evidence="6">AcCoA synthetase</shortName>
        <shortName evidence="6">Acs</shortName>
        <ecNumber evidence="6">6.2.1.1</ecNumber>
    </recommendedName>
    <alternativeName>
        <fullName evidence="6">Acetate--CoA ligase</fullName>
    </alternativeName>
    <alternativeName>
        <fullName evidence="6">Acyl-activating enzyme</fullName>
    </alternativeName>
</protein>
<dbReference type="InterPro" id="IPR000873">
    <property type="entry name" value="AMP-dep_synth/lig_dom"/>
</dbReference>
<evidence type="ECO:0000256" key="2">
    <source>
        <dbReference type="ARBA" id="ARBA00022598"/>
    </source>
</evidence>
<keyword evidence="12" id="KW-1185">Reference proteome</keyword>
<dbReference type="InterPro" id="IPR042099">
    <property type="entry name" value="ANL_N_sf"/>
</dbReference>
<feature type="binding site" evidence="6">
    <location>
        <position position="338"/>
    </location>
    <ligand>
        <name>CoA</name>
        <dbReference type="ChEBI" id="CHEBI:57287"/>
    </ligand>
</feature>
<dbReference type="InterPro" id="IPR045851">
    <property type="entry name" value="AMP-bd_C_sf"/>
</dbReference>
<accession>A0A849JWP3</accession>
<keyword evidence="3 6" id="KW-0547">Nucleotide-binding</keyword>
<dbReference type="EC" id="6.2.1.1" evidence="6"/>
<dbReference type="InterPro" id="IPR025110">
    <property type="entry name" value="AMP-bd_C"/>
</dbReference>
<evidence type="ECO:0000259" key="9">
    <source>
        <dbReference type="Pfam" id="PF13193"/>
    </source>
</evidence>
<comment type="caution">
    <text evidence="11">The sequence shown here is derived from an EMBL/GenBank/DDBJ whole genome shotgun (WGS) entry which is preliminary data.</text>
</comment>
<dbReference type="NCBIfam" id="NF001208">
    <property type="entry name" value="PRK00174.1"/>
    <property type="match status" value="1"/>
</dbReference>
<feature type="binding site" evidence="6">
    <location>
        <begin position="217"/>
        <end position="220"/>
    </location>
    <ligand>
        <name>CoA</name>
        <dbReference type="ChEBI" id="CHEBI:57287"/>
    </ligand>
</feature>
<keyword evidence="6" id="KW-0479">Metal-binding</keyword>
<dbReference type="InterPro" id="IPR020845">
    <property type="entry name" value="AMP-binding_CS"/>
</dbReference>
<comment type="cofactor">
    <cofactor evidence="6">
        <name>Mg(2+)</name>
        <dbReference type="ChEBI" id="CHEBI:18420"/>
    </cofactor>
</comment>
<comment type="catalytic activity">
    <reaction evidence="6">
        <text>acetate + ATP + CoA = acetyl-CoA + AMP + diphosphate</text>
        <dbReference type="Rhea" id="RHEA:23176"/>
        <dbReference type="ChEBI" id="CHEBI:30089"/>
        <dbReference type="ChEBI" id="CHEBI:30616"/>
        <dbReference type="ChEBI" id="CHEBI:33019"/>
        <dbReference type="ChEBI" id="CHEBI:57287"/>
        <dbReference type="ChEBI" id="CHEBI:57288"/>
        <dbReference type="ChEBI" id="CHEBI:456215"/>
        <dbReference type="EC" id="6.2.1.1"/>
    </reaction>
</comment>
<keyword evidence="2 6" id="KW-0436">Ligase</keyword>
<dbReference type="InterPro" id="IPR032387">
    <property type="entry name" value="ACAS_N"/>
</dbReference>
<evidence type="ECO:0000256" key="6">
    <source>
        <dbReference type="HAMAP-Rule" id="MF_01123"/>
    </source>
</evidence>
<feature type="binding site" evidence="6">
    <location>
        <position position="542"/>
    </location>
    <ligand>
        <name>ATP</name>
        <dbReference type="ChEBI" id="CHEBI:30616"/>
    </ligand>
</feature>
<keyword evidence="4 6" id="KW-0067">ATP-binding</keyword>
<dbReference type="Pfam" id="PF00501">
    <property type="entry name" value="AMP-binding"/>
    <property type="match status" value="1"/>
</dbReference>
<feature type="compositionally biased region" description="Basic and acidic residues" evidence="7">
    <location>
        <begin position="1"/>
        <end position="12"/>
    </location>
</feature>
<evidence type="ECO:0000259" key="10">
    <source>
        <dbReference type="Pfam" id="PF16177"/>
    </source>
</evidence>
<dbReference type="PANTHER" id="PTHR24095">
    <property type="entry name" value="ACETYL-COENZYME A SYNTHETASE"/>
    <property type="match status" value="1"/>
</dbReference>
<dbReference type="GO" id="GO:0019427">
    <property type="term" value="P:acetyl-CoA biosynthetic process from acetate"/>
    <property type="evidence" value="ECO:0007669"/>
    <property type="project" value="UniProtKB-UniRule"/>
</dbReference>
<keyword evidence="5 6" id="KW-0007">Acetylation</keyword>
<evidence type="ECO:0000256" key="3">
    <source>
        <dbReference type="ARBA" id="ARBA00022741"/>
    </source>
</evidence>
<feature type="binding site" evidence="6">
    <location>
        <begin position="438"/>
        <end position="443"/>
    </location>
    <ligand>
        <name>ATP</name>
        <dbReference type="ChEBI" id="CHEBI:30616"/>
    </ligand>
</feature>
<dbReference type="FunFam" id="3.40.50.12780:FF:000001">
    <property type="entry name" value="Acetyl-coenzyme A synthetase"/>
    <property type="match status" value="1"/>
</dbReference>
<dbReference type="NCBIfam" id="TIGR02188">
    <property type="entry name" value="Ac_CoA_lig_AcsA"/>
    <property type="match status" value="1"/>
</dbReference>
<comment type="caution">
    <text evidence="6">Lacks conserved residue(s) required for the propagation of feature annotation.</text>
</comment>
<feature type="binding site" evidence="6">
    <location>
        <position position="527"/>
    </location>
    <ligand>
        <name>ATP</name>
        <dbReference type="ChEBI" id="CHEBI:30616"/>
    </ligand>
</feature>
<dbReference type="GO" id="GO:0016208">
    <property type="term" value="F:AMP binding"/>
    <property type="evidence" value="ECO:0007669"/>
    <property type="project" value="InterPro"/>
</dbReference>
<feature type="domain" description="AMP-binding enzyme C-terminal" evidence="9">
    <location>
        <begin position="558"/>
        <end position="643"/>
    </location>
</feature>
<feature type="compositionally biased region" description="Polar residues" evidence="7">
    <location>
        <begin position="20"/>
        <end position="29"/>
    </location>
</feature>
<evidence type="ECO:0000313" key="11">
    <source>
        <dbReference type="EMBL" id="NNU27014.1"/>
    </source>
</evidence>
<dbReference type="Gene3D" id="3.30.300.30">
    <property type="match status" value="1"/>
</dbReference>
<organism evidence="11 12">
    <name type="scientific">Isoptericola sediminis</name>
    <dbReference type="NCBI Taxonomy" id="2733572"/>
    <lineage>
        <taxon>Bacteria</taxon>
        <taxon>Bacillati</taxon>
        <taxon>Actinomycetota</taxon>
        <taxon>Actinomycetes</taxon>
        <taxon>Micrococcales</taxon>
        <taxon>Promicromonosporaceae</taxon>
        <taxon>Isoptericola</taxon>
    </lineage>
</organism>
<evidence type="ECO:0000313" key="12">
    <source>
        <dbReference type="Proteomes" id="UP000557204"/>
    </source>
</evidence>
<dbReference type="HAMAP" id="MF_01123">
    <property type="entry name" value="Ac_CoA_synth"/>
    <property type="match status" value="1"/>
</dbReference>
<feature type="binding site" evidence="6">
    <location>
        <position position="553"/>
    </location>
    <ligand>
        <name>ATP</name>
        <dbReference type="ChEBI" id="CHEBI:30616"/>
    </ligand>
</feature>
<evidence type="ECO:0000256" key="7">
    <source>
        <dbReference type="SAM" id="MobiDB-lite"/>
    </source>
</evidence>
<evidence type="ECO:0000256" key="5">
    <source>
        <dbReference type="ARBA" id="ARBA00022990"/>
    </source>
</evidence>
<dbReference type="PANTHER" id="PTHR24095:SF14">
    <property type="entry name" value="ACETYL-COENZYME A SYNTHETASE 1"/>
    <property type="match status" value="1"/>
</dbReference>
<feature type="binding site" evidence="6">
    <location>
        <begin position="414"/>
        <end position="416"/>
    </location>
    <ligand>
        <name>ATP</name>
        <dbReference type="ChEBI" id="CHEBI:30616"/>
    </ligand>
</feature>
<name>A0A849JWP3_9MICO</name>
<dbReference type="SUPFAM" id="SSF56801">
    <property type="entry name" value="Acetyl-CoA synthetase-like"/>
    <property type="match status" value="1"/>
</dbReference>
<evidence type="ECO:0000259" key="8">
    <source>
        <dbReference type="Pfam" id="PF00501"/>
    </source>
</evidence>
<keyword evidence="6" id="KW-0460">Magnesium</keyword>
<reference evidence="11 12" key="1">
    <citation type="submission" date="2020-05" db="EMBL/GenBank/DDBJ databases">
        <title>Genome sequence of Isoptericola sp. JC619 isolated from Chilika lagoon, India.</title>
        <authorList>
            <person name="Kumar D."/>
            <person name="Appam K."/>
            <person name="Gandham S."/>
            <person name="Uppada J."/>
            <person name="Sasikala C."/>
            <person name="Venkata Ramana C."/>
        </authorList>
    </citation>
    <scope>NUCLEOTIDE SEQUENCE [LARGE SCALE GENOMIC DNA]</scope>
    <source>
        <strain evidence="11 12">JC619</strain>
    </source>
</reference>
<feature type="domain" description="AMP-dependent synthetase/ligase" evidence="8">
    <location>
        <begin position="115"/>
        <end position="505"/>
    </location>
</feature>
<sequence>MRPGEARGRTERDDAEEPVTDTQSSSPSLENLLHETRTFPPSGEFAAQANAQPSLYEDAAADRLEFWARQARDLVTWRTPFTETLDWSGAPVARWFADGTLNAAYNAVDRHVEAGLGDRVAIHFEGEPGDTRTVTYADMQREVSRAANALAALGVESGDRVVIYMPMLVESAVAMLACARIGAAHSVVFGGFSADALRSRIADAEAKVVITADGGYRRGAPSPLKPAVDEALRGEGAESVEHVLVVRRTEQDVDWTEGRDVWWHDVVDTADDVHEPTWVEAEHPLFILYTSGTTGKPKGILHTTGGYLTQAAYTHKNVFDLKPESDVYWCSADIGWVTGHTYIVYGPMLNGATQVMYEGTPDTPHKGRWWELVEKYKVSLFYTAPTAIRACMKWGEEIPAGFDLSSLRLLGSVGEPINPEAWMWYRRVIGGDTTPIVDTWWQTETGAIMISPLPGVTATKPGSAQVPLPGISADVVDDEAKPVPDGGGGYLVLSEPWPSMLRGIWGDLQRFKDTYWSRFPGLYFAGDGAKKDEDGDIWLLGRVDDVMNVSGHRLSTTEIESALVSNDLVAEAAVVGASDEMSGQAVVAFVILRGEHADEASTDEGSARIEKTLRDHVAKEIGPIAKPRRILVVPELPKTRSGKIMRRLLRDVAENREVGDATTLADSSVMNLIQAGLGKPSED</sequence>
<evidence type="ECO:0000256" key="1">
    <source>
        <dbReference type="ARBA" id="ARBA00006432"/>
    </source>
</evidence>
<dbReference type="Proteomes" id="UP000557204">
    <property type="component" value="Unassembled WGS sequence"/>
</dbReference>
<dbReference type="AlphaFoldDB" id="A0A849JWP3"/>
<dbReference type="Pfam" id="PF13193">
    <property type="entry name" value="AMP-binding_C"/>
    <property type="match status" value="1"/>
</dbReference>
<dbReference type="CDD" id="cd05966">
    <property type="entry name" value="ACS"/>
    <property type="match status" value="1"/>
</dbReference>
<dbReference type="Gene3D" id="3.40.50.12780">
    <property type="entry name" value="N-terminal domain of ligase-like"/>
    <property type="match status" value="1"/>
</dbReference>
<dbReference type="GO" id="GO:0003987">
    <property type="term" value="F:acetate-CoA ligase activity"/>
    <property type="evidence" value="ECO:0007669"/>
    <property type="project" value="UniProtKB-UniRule"/>
</dbReference>
<evidence type="ECO:0000256" key="4">
    <source>
        <dbReference type="ARBA" id="ARBA00022840"/>
    </source>
</evidence>
<dbReference type="EMBL" id="JABFAJ010000010">
    <property type="protein sequence ID" value="NNU27014.1"/>
    <property type="molecule type" value="Genomic_DNA"/>
</dbReference>
<gene>
    <name evidence="11" type="primary">acs</name>
    <name evidence="6" type="synonym">acsA</name>
    <name evidence="11" type="ORF">HLI28_05565</name>
</gene>
<dbReference type="GO" id="GO:0005829">
    <property type="term" value="C:cytosol"/>
    <property type="evidence" value="ECO:0007669"/>
    <property type="project" value="TreeGrafter"/>
</dbReference>
<comment type="PTM">
    <text evidence="6">Acetylated. Deacetylation by the SIR2-homolog deacetylase activates the enzyme.</text>
</comment>